<keyword evidence="4 8" id="KW-0964">Secreted</keyword>
<keyword evidence="7" id="KW-1015">Disulfide bond</keyword>
<dbReference type="PANTHER" id="PTHR33630">
    <property type="entry name" value="CUTINASE RV1984C-RELATED-RELATED"/>
    <property type="match status" value="1"/>
</dbReference>
<keyword evidence="10" id="KW-1185">Reference proteome</keyword>
<dbReference type="EC" id="3.1.1.-" evidence="8"/>
<dbReference type="EMBL" id="UEGS01000001">
    <property type="protein sequence ID" value="SRX82085.1"/>
    <property type="molecule type" value="Genomic_DNA"/>
</dbReference>
<gene>
    <name evidence="9" type="primary">cut3_5</name>
    <name evidence="9" type="ORF">MPP7335_03843</name>
</gene>
<dbReference type="STRING" id="39692.BST38_12865"/>
<dbReference type="AlphaFoldDB" id="A0A375YLR1"/>
<evidence type="ECO:0000256" key="8">
    <source>
        <dbReference type="RuleBase" id="RU361263"/>
    </source>
</evidence>
<proteinExistence type="inferred from homology"/>
<evidence type="ECO:0000256" key="2">
    <source>
        <dbReference type="ARBA" id="ARBA00007534"/>
    </source>
</evidence>
<comment type="subcellular location">
    <subcellularLocation>
        <location evidence="1 8">Secreted</location>
    </subcellularLocation>
</comment>
<keyword evidence="3 8" id="KW-0719">Serine esterase</keyword>
<dbReference type="PROSITE" id="PS51257">
    <property type="entry name" value="PROKAR_LIPOPROTEIN"/>
    <property type="match status" value="1"/>
</dbReference>
<name>A0A375YLR1_MYCPF</name>
<dbReference type="PANTHER" id="PTHR33630:SF9">
    <property type="entry name" value="CUTINASE 4"/>
    <property type="match status" value="1"/>
</dbReference>
<dbReference type="SUPFAM" id="SSF53474">
    <property type="entry name" value="alpha/beta-Hydrolases"/>
    <property type="match status" value="1"/>
</dbReference>
<dbReference type="InterPro" id="IPR043580">
    <property type="entry name" value="CUTINASE_1"/>
</dbReference>
<accession>A0A375YLR1</accession>
<feature type="signal peptide" evidence="8">
    <location>
        <begin position="1"/>
        <end position="20"/>
    </location>
</feature>
<evidence type="ECO:0000256" key="7">
    <source>
        <dbReference type="ARBA" id="ARBA00023157"/>
    </source>
</evidence>
<keyword evidence="6 8" id="KW-0378">Hydrolase</keyword>
<dbReference type="Gene3D" id="3.40.50.1820">
    <property type="entry name" value="alpha/beta hydrolase"/>
    <property type="match status" value="1"/>
</dbReference>
<organism evidence="9 10">
    <name type="scientific">Mycolicibacterium parafortuitum</name>
    <name type="common">Mycobacterium parafortuitum</name>
    <dbReference type="NCBI Taxonomy" id="39692"/>
    <lineage>
        <taxon>Bacteria</taxon>
        <taxon>Bacillati</taxon>
        <taxon>Actinomycetota</taxon>
        <taxon>Actinomycetes</taxon>
        <taxon>Mycobacteriales</taxon>
        <taxon>Mycobacteriaceae</taxon>
        <taxon>Mycolicibacterium</taxon>
    </lineage>
</organism>
<evidence type="ECO:0000313" key="9">
    <source>
        <dbReference type="EMBL" id="SRX82085.1"/>
    </source>
</evidence>
<evidence type="ECO:0000256" key="4">
    <source>
        <dbReference type="ARBA" id="ARBA00022525"/>
    </source>
</evidence>
<evidence type="ECO:0000256" key="3">
    <source>
        <dbReference type="ARBA" id="ARBA00022487"/>
    </source>
</evidence>
<feature type="chain" id="PRO_5039745748" description="Cutinase" evidence="8">
    <location>
        <begin position="21"/>
        <end position="243"/>
    </location>
</feature>
<dbReference type="SMART" id="SM01110">
    <property type="entry name" value="Cutinase"/>
    <property type="match status" value="1"/>
</dbReference>
<dbReference type="InterPro" id="IPR000675">
    <property type="entry name" value="Cutinase/axe"/>
</dbReference>
<evidence type="ECO:0000256" key="1">
    <source>
        <dbReference type="ARBA" id="ARBA00004613"/>
    </source>
</evidence>
<evidence type="ECO:0000313" key="10">
    <source>
        <dbReference type="Proteomes" id="UP000252008"/>
    </source>
</evidence>
<comment type="function">
    <text evidence="8">Catalyzes the hydrolysis of complex carboxylic polyesters found in the cell wall of plants. Degrades cutin, a macromolecule that forms the structure of the plant cuticle.</text>
</comment>
<dbReference type="Proteomes" id="UP000252008">
    <property type="component" value="Unassembled WGS sequence"/>
</dbReference>
<evidence type="ECO:0000256" key="6">
    <source>
        <dbReference type="ARBA" id="ARBA00022801"/>
    </source>
</evidence>
<evidence type="ECO:0000256" key="5">
    <source>
        <dbReference type="ARBA" id="ARBA00022729"/>
    </source>
</evidence>
<reference evidence="9 10" key="1">
    <citation type="submission" date="2018-05" db="EMBL/GenBank/DDBJ databases">
        <authorList>
            <consortium name="IHU Genomes"/>
        </authorList>
    </citation>
    <scope>NUCLEOTIDE SEQUENCE [LARGE SCALE GENOMIC DNA]</scope>
    <source>
        <strain evidence="9 10">P7335</strain>
    </source>
</reference>
<keyword evidence="5 8" id="KW-0732">Signal</keyword>
<dbReference type="InterPro" id="IPR029058">
    <property type="entry name" value="AB_hydrolase_fold"/>
</dbReference>
<dbReference type="Pfam" id="PF01083">
    <property type="entry name" value="Cutinase"/>
    <property type="match status" value="1"/>
</dbReference>
<dbReference type="GO" id="GO:0005576">
    <property type="term" value="C:extracellular region"/>
    <property type="evidence" value="ECO:0007669"/>
    <property type="project" value="UniProtKB-SubCell"/>
</dbReference>
<sequence length="243" mass="24534">MTFGIRFVGRMVVASALAIAALPVIVPTAGSQACPDIDVVFARGTAEPPGVGGVGRRFVDSLRAQVSPRTVDVHGVNYPASSNFTGGTVFKMNVVEGVRDESNHVRSVASVCPNTKLVLGGYSQGAVVTALATSGVVPTGIARGAAPLPLPARVADNVAAVVLFGTPAGWSAEKYGAADIHVGPAYASKALEFCAPGDAVCTGTVPSQDHGPHHQYGVNGMADRAAAFAVSRLSALSQGSPAS</sequence>
<protein>
    <recommendedName>
        <fullName evidence="8">Cutinase</fullName>
        <ecNumber evidence="8">3.1.1.-</ecNumber>
    </recommendedName>
</protein>
<dbReference type="GO" id="GO:0052689">
    <property type="term" value="F:carboxylic ester hydrolase activity"/>
    <property type="evidence" value="ECO:0007669"/>
    <property type="project" value="UniProtKB-KW"/>
</dbReference>
<comment type="similarity">
    <text evidence="2 8">Belongs to the cutinase family.</text>
</comment>
<dbReference type="PROSITE" id="PS00155">
    <property type="entry name" value="CUTINASE_1"/>
    <property type="match status" value="1"/>
</dbReference>